<dbReference type="AlphaFoldDB" id="A0AB34GII2"/>
<gene>
    <name evidence="1" type="ORF">J1605_013494</name>
</gene>
<name>A0AB34GII2_ESCRO</name>
<dbReference type="EMBL" id="JAIQCJ010002242">
    <property type="protein sequence ID" value="KAJ8778525.1"/>
    <property type="molecule type" value="Genomic_DNA"/>
</dbReference>
<comment type="caution">
    <text evidence="1">The sequence shown here is derived from an EMBL/GenBank/DDBJ whole genome shotgun (WGS) entry which is preliminary data.</text>
</comment>
<evidence type="ECO:0000313" key="1">
    <source>
        <dbReference type="EMBL" id="KAJ8778525.1"/>
    </source>
</evidence>
<sequence length="93" mass="9369">MTPPFSPPDPAVPAAPLALPLVTSEGPTQLRASWVHVPGGRGGDRGTLYQAGVLVGSGPVGAQVDGASFPAVTPGAEYEVQVVAQAGRLRLDL</sequence>
<proteinExistence type="predicted"/>
<dbReference type="Proteomes" id="UP001159641">
    <property type="component" value="Unassembled WGS sequence"/>
</dbReference>
<protein>
    <submittedName>
        <fullName evidence="1">Uncharacterized protein</fullName>
    </submittedName>
</protein>
<reference evidence="1 2" key="1">
    <citation type="submission" date="2022-11" db="EMBL/GenBank/DDBJ databases">
        <title>Whole genome sequence of Eschrichtius robustus ER-17-0199.</title>
        <authorList>
            <person name="Bruniche-Olsen A."/>
            <person name="Black A.N."/>
            <person name="Fields C.J."/>
            <person name="Walden K."/>
            <person name="Dewoody J.A."/>
        </authorList>
    </citation>
    <scope>NUCLEOTIDE SEQUENCE [LARGE SCALE GENOMIC DNA]</scope>
    <source>
        <strain evidence="1">ER-17-0199</strain>
        <tissue evidence="1">Blubber</tissue>
    </source>
</reference>
<keyword evidence="2" id="KW-1185">Reference proteome</keyword>
<accession>A0AB34GII2</accession>
<evidence type="ECO:0000313" key="2">
    <source>
        <dbReference type="Proteomes" id="UP001159641"/>
    </source>
</evidence>
<organism evidence="1 2">
    <name type="scientific">Eschrichtius robustus</name>
    <name type="common">California gray whale</name>
    <name type="synonym">Eschrichtius gibbosus</name>
    <dbReference type="NCBI Taxonomy" id="9764"/>
    <lineage>
        <taxon>Eukaryota</taxon>
        <taxon>Metazoa</taxon>
        <taxon>Chordata</taxon>
        <taxon>Craniata</taxon>
        <taxon>Vertebrata</taxon>
        <taxon>Euteleostomi</taxon>
        <taxon>Mammalia</taxon>
        <taxon>Eutheria</taxon>
        <taxon>Laurasiatheria</taxon>
        <taxon>Artiodactyla</taxon>
        <taxon>Whippomorpha</taxon>
        <taxon>Cetacea</taxon>
        <taxon>Mysticeti</taxon>
        <taxon>Eschrichtiidae</taxon>
        <taxon>Eschrichtius</taxon>
    </lineage>
</organism>